<keyword evidence="5" id="KW-0067">ATP-binding</keyword>
<name>E9G9D3_DAPPU</name>
<evidence type="ECO:0000259" key="10">
    <source>
        <dbReference type="Pfam" id="PF18269"/>
    </source>
</evidence>
<dbReference type="Gene3D" id="1.20.1270.330">
    <property type="match status" value="1"/>
</dbReference>
<evidence type="ECO:0008006" key="13">
    <source>
        <dbReference type="Google" id="ProtNLM"/>
    </source>
</evidence>
<evidence type="ECO:0000259" key="9">
    <source>
        <dbReference type="Pfam" id="PF02874"/>
    </source>
</evidence>
<dbReference type="Pfam" id="PF18269">
    <property type="entry name" value="T3SS_ATPase_C"/>
    <property type="match status" value="1"/>
</dbReference>
<dbReference type="InterPro" id="IPR000194">
    <property type="entry name" value="ATPase_F1/V1/A1_a/bsu_nucl-bd"/>
</dbReference>
<keyword evidence="2" id="KW-0813">Transport</keyword>
<dbReference type="InterPro" id="IPR020003">
    <property type="entry name" value="ATPase_a/bsu_AS"/>
</dbReference>
<sequence length="411" mass="45037">MQAPISDSDIYASNSHLIWSLQSSIARLSEVVWFGRVKSTFVNRTFSGGSTVRIHKEDADPILGEVVGFRNDTSLIMPYGMLEGVRPGARVDVIGDGLKIYPTMAWKGRVIGALGEPLDDLGPLPQGDQAYDLKSSPSPARTRLRTKKRIDLGVRALNTFTTCCRGQRIGIFSGSGVGKSVLLGQITRFTDCDVVVVGLIGERGREVNDFIEEQLGPEGLKRAVVVVATSDAPALQLKERSDFLLESLPRQEGNPPTVFSELPRLLERAGTTHHEGSITGIFNVLVEGDDHNEPIADATRSILDGHIVLERSIAERGRYPAVNILKSLSRTMPDCNDLEESAVVSRARKLMAIYDDMSEMIQLGTYRHGSSPEVDEAIRLFPKLSTFLSQGKEEKSTLLESFEQLSQVVSS</sequence>
<dbReference type="PANTHER" id="PTHR15184">
    <property type="entry name" value="ATP SYNTHASE"/>
    <property type="match status" value="1"/>
</dbReference>
<dbReference type="Proteomes" id="UP000000305">
    <property type="component" value="Unassembled WGS sequence"/>
</dbReference>
<evidence type="ECO:0000256" key="5">
    <source>
        <dbReference type="ARBA" id="ARBA00022840"/>
    </source>
</evidence>
<reference evidence="11 12" key="1">
    <citation type="journal article" date="2011" name="Science">
        <title>The ecoresponsive genome of Daphnia pulex.</title>
        <authorList>
            <person name="Colbourne J.K."/>
            <person name="Pfrender M.E."/>
            <person name="Gilbert D."/>
            <person name="Thomas W.K."/>
            <person name="Tucker A."/>
            <person name="Oakley T.H."/>
            <person name="Tokishita S."/>
            <person name="Aerts A."/>
            <person name="Arnold G.J."/>
            <person name="Basu M.K."/>
            <person name="Bauer D.J."/>
            <person name="Caceres C.E."/>
            <person name="Carmel L."/>
            <person name="Casola C."/>
            <person name="Choi J.H."/>
            <person name="Detter J.C."/>
            <person name="Dong Q."/>
            <person name="Dusheyko S."/>
            <person name="Eads B.D."/>
            <person name="Frohlich T."/>
            <person name="Geiler-Samerotte K.A."/>
            <person name="Gerlach D."/>
            <person name="Hatcher P."/>
            <person name="Jogdeo S."/>
            <person name="Krijgsveld J."/>
            <person name="Kriventseva E.V."/>
            <person name="Kultz D."/>
            <person name="Laforsch C."/>
            <person name="Lindquist E."/>
            <person name="Lopez J."/>
            <person name="Manak J.R."/>
            <person name="Muller J."/>
            <person name="Pangilinan J."/>
            <person name="Patwardhan R.P."/>
            <person name="Pitluck S."/>
            <person name="Pritham E.J."/>
            <person name="Rechtsteiner A."/>
            <person name="Rho M."/>
            <person name="Rogozin I.B."/>
            <person name="Sakarya O."/>
            <person name="Salamov A."/>
            <person name="Schaack S."/>
            <person name="Shapiro H."/>
            <person name="Shiga Y."/>
            <person name="Skalitzky C."/>
            <person name="Smith Z."/>
            <person name="Souvorov A."/>
            <person name="Sung W."/>
            <person name="Tang Z."/>
            <person name="Tsuchiya D."/>
            <person name="Tu H."/>
            <person name="Vos H."/>
            <person name="Wang M."/>
            <person name="Wolf Y.I."/>
            <person name="Yamagata H."/>
            <person name="Yamada T."/>
            <person name="Ye Y."/>
            <person name="Shaw J.R."/>
            <person name="Andrews J."/>
            <person name="Crease T.J."/>
            <person name="Tang H."/>
            <person name="Lucas S.M."/>
            <person name="Robertson H.M."/>
            <person name="Bork P."/>
            <person name="Koonin E.V."/>
            <person name="Zdobnov E.M."/>
            <person name="Grigoriev I.V."/>
            <person name="Lynch M."/>
            <person name="Boore J.L."/>
        </authorList>
    </citation>
    <scope>NUCLEOTIDE SEQUENCE [LARGE SCALE GENOMIC DNA]</scope>
</reference>
<dbReference type="PhylomeDB" id="E9G9D3"/>
<dbReference type="AlphaFoldDB" id="E9G9D3"/>
<dbReference type="SUPFAM" id="SSF52540">
    <property type="entry name" value="P-loop containing nucleoside triphosphate hydrolases"/>
    <property type="match status" value="1"/>
</dbReference>
<dbReference type="GO" id="GO:0015986">
    <property type="term" value="P:proton motive force-driven ATP synthesis"/>
    <property type="evidence" value="ECO:0007669"/>
    <property type="project" value="GOC"/>
</dbReference>
<gene>
    <name evidence="11" type="ORF">DAPPUDRAFT_100109</name>
</gene>
<dbReference type="PANTHER" id="PTHR15184:SF9">
    <property type="entry name" value="SPI-1 TYPE 3 SECRETION SYSTEM ATPASE"/>
    <property type="match status" value="1"/>
</dbReference>
<keyword evidence="7" id="KW-0406">Ion transport</keyword>
<dbReference type="PROSITE" id="PS00152">
    <property type="entry name" value="ATPASE_ALPHA_BETA"/>
    <property type="match status" value="1"/>
</dbReference>
<dbReference type="STRING" id="6669.E9G9D3"/>
<dbReference type="GO" id="GO:1902600">
    <property type="term" value="P:proton transmembrane transport"/>
    <property type="evidence" value="ECO:0007669"/>
    <property type="project" value="UniProtKB-KW"/>
</dbReference>
<evidence type="ECO:0000256" key="1">
    <source>
        <dbReference type="ARBA" id="ARBA00008936"/>
    </source>
</evidence>
<proteinExistence type="inferred from homology"/>
<feature type="domain" description="ATPase F1/V1/A1 complex alpha/beta subunit nucleotide-binding" evidence="8">
    <location>
        <begin position="244"/>
        <end position="329"/>
    </location>
</feature>
<evidence type="ECO:0000259" key="8">
    <source>
        <dbReference type="Pfam" id="PF00006"/>
    </source>
</evidence>
<dbReference type="EMBL" id="GL732536">
    <property type="protein sequence ID" value="EFX83544.1"/>
    <property type="molecule type" value="Genomic_DNA"/>
</dbReference>
<dbReference type="OrthoDB" id="10262141at2759"/>
<keyword evidence="3" id="KW-0547">Nucleotide-binding</keyword>
<dbReference type="KEGG" id="dpx:DAPPUDRAFT_100109"/>
<dbReference type="InterPro" id="IPR027417">
    <property type="entry name" value="P-loop_NTPase"/>
</dbReference>
<dbReference type="Gene3D" id="3.40.50.12240">
    <property type="match status" value="1"/>
</dbReference>
<keyword evidence="6" id="KW-1278">Translocase</keyword>
<keyword evidence="4" id="KW-0375">Hydrogen ion transport</keyword>
<feature type="domain" description="ATPase F1/V1/A1 complex alpha/beta subunit N-terminal" evidence="9">
    <location>
        <begin position="52"/>
        <end position="91"/>
    </location>
</feature>
<keyword evidence="12" id="KW-1185">Reference proteome</keyword>
<dbReference type="OMA" id="LMPFKKP"/>
<evidence type="ECO:0000256" key="4">
    <source>
        <dbReference type="ARBA" id="ARBA00022781"/>
    </source>
</evidence>
<dbReference type="GO" id="GO:0045259">
    <property type="term" value="C:proton-transporting ATP synthase complex"/>
    <property type="evidence" value="ECO:0000318"/>
    <property type="project" value="GO_Central"/>
</dbReference>
<evidence type="ECO:0000256" key="6">
    <source>
        <dbReference type="ARBA" id="ARBA00022967"/>
    </source>
</evidence>
<dbReference type="InterPro" id="IPR004100">
    <property type="entry name" value="ATPase_F1/V1/A1_a/bsu_N"/>
</dbReference>
<evidence type="ECO:0000256" key="7">
    <source>
        <dbReference type="ARBA" id="ARBA00023065"/>
    </source>
</evidence>
<evidence type="ECO:0000256" key="3">
    <source>
        <dbReference type="ARBA" id="ARBA00022741"/>
    </source>
</evidence>
<accession>E9G9D3</accession>
<evidence type="ECO:0000313" key="12">
    <source>
        <dbReference type="Proteomes" id="UP000000305"/>
    </source>
</evidence>
<dbReference type="Pfam" id="PF00006">
    <property type="entry name" value="ATP-synt_ab"/>
    <property type="match status" value="2"/>
</dbReference>
<evidence type="ECO:0000313" key="11">
    <source>
        <dbReference type="EMBL" id="EFX83544.1"/>
    </source>
</evidence>
<dbReference type="InterPro" id="IPR040627">
    <property type="entry name" value="T3SS_ATPase_C"/>
</dbReference>
<feature type="domain" description="T3SS EscN ATPase C-terminal" evidence="10">
    <location>
        <begin position="340"/>
        <end position="407"/>
    </location>
</feature>
<evidence type="ECO:0000256" key="2">
    <source>
        <dbReference type="ARBA" id="ARBA00022448"/>
    </source>
</evidence>
<comment type="similarity">
    <text evidence="1">Belongs to the ATPase alpha/beta chains family.</text>
</comment>
<dbReference type="Pfam" id="PF02874">
    <property type="entry name" value="ATP-synt_ab_N"/>
    <property type="match status" value="1"/>
</dbReference>
<dbReference type="GO" id="GO:0005524">
    <property type="term" value="F:ATP binding"/>
    <property type="evidence" value="ECO:0007669"/>
    <property type="project" value="UniProtKB-KW"/>
</dbReference>
<protein>
    <recommendedName>
        <fullName evidence="13">H(+)-transporting two-sector ATPase</fullName>
    </recommendedName>
</protein>
<dbReference type="InterPro" id="IPR050053">
    <property type="entry name" value="ATPase_alpha/beta_chains"/>
</dbReference>
<feature type="domain" description="ATPase F1/V1/A1 complex alpha/beta subunit nucleotide-binding" evidence="8">
    <location>
        <begin position="153"/>
        <end position="235"/>
    </location>
</feature>
<dbReference type="InParanoid" id="E9G9D3"/>
<organism evidence="11 12">
    <name type="scientific">Daphnia pulex</name>
    <name type="common">Water flea</name>
    <dbReference type="NCBI Taxonomy" id="6669"/>
    <lineage>
        <taxon>Eukaryota</taxon>
        <taxon>Metazoa</taxon>
        <taxon>Ecdysozoa</taxon>
        <taxon>Arthropoda</taxon>
        <taxon>Crustacea</taxon>
        <taxon>Branchiopoda</taxon>
        <taxon>Diplostraca</taxon>
        <taxon>Cladocera</taxon>
        <taxon>Anomopoda</taxon>
        <taxon>Daphniidae</taxon>
        <taxon>Daphnia</taxon>
    </lineage>
</organism>
<dbReference type="Gene3D" id="3.40.50.300">
    <property type="entry name" value="P-loop containing nucleotide triphosphate hydrolases"/>
    <property type="match status" value="1"/>
</dbReference>
<dbReference type="HOGENOM" id="CLU_022398_5_1_1"/>
<dbReference type="eggNOG" id="KOG1350">
    <property type="taxonomic scope" value="Eukaryota"/>
</dbReference>